<gene>
    <name evidence="2" type="primary">100114783</name>
</gene>
<feature type="signal peptide" evidence="1">
    <location>
        <begin position="1"/>
        <end position="17"/>
    </location>
</feature>
<dbReference type="EnsemblMetazoa" id="XM_001608112">
    <property type="protein sequence ID" value="XP_001608162"/>
    <property type="gene ID" value="LOC100114783"/>
</dbReference>
<feature type="chain" id="PRO_5029560612" description="Lipoprotein" evidence="1">
    <location>
        <begin position="18"/>
        <end position="163"/>
    </location>
</feature>
<organism evidence="2 3">
    <name type="scientific">Nasonia vitripennis</name>
    <name type="common">Parasitic wasp</name>
    <dbReference type="NCBI Taxonomy" id="7425"/>
    <lineage>
        <taxon>Eukaryota</taxon>
        <taxon>Metazoa</taxon>
        <taxon>Ecdysozoa</taxon>
        <taxon>Arthropoda</taxon>
        <taxon>Hexapoda</taxon>
        <taxon>Insecta</taxon>
        <taxon>Pterygota</taxon>
        <taxon>Neoptera</taxon>
        <taxon>Endopterygota</taxon>
        <taxon>Hymenoptera</taxon>
        <taxon>Apocrita</taxon>
        <taxon>Proctotrupomorpha</taxon>
        <taxon>Chalcidoidea</taxon>
        <taxon>Pteromalidae</taxon>
        <taxon>Pteromalinae</taxon>
        <taxon>Nasonia</taxon>
    </lineage>
</organism>
<protein>
    <recommendedName>
        <fullName evidence="4">Lipoprotein</fullName>
    </recommendedName>
</protein>
<keyword evidence="1" id="KW-0732">Signal</keyword>
<sequence>MFLKTLIIISSITCINCKSHIITGPTWKNEIKKCASGGGDERSYTFELKTLDSIGLNYSDINRSTSVVAHGRMELYTKGTGLLKEPTIPLTDYSEENNYKIFSHSWVESARLGWAYQEGRIGLSVKIHKDGFIELKNYVYAGSWGSITCAESRAYVQKIEIIN</sequence>
<evidence type="ECO:0000313" key="2">
    <source>
        <dbReference type="EnsemblMetazoa" id="XP_001608162"/>
    </source>
</evidence>
<dbReference type="OrthoDB" id="418595at2759"/>
<reference evidence="2" key="1">
    <citation type="submission" date="2021-01" db="UniProtKB">
        <authorList>
            <consortium name="EnsemblMetazoa"/>
        </authorList>
    </citation>
    <scope>IDENTIFICATION</scope>
</reference>
<evidence type="ECO:0000256" key="1">
    <source>
        <dbReference type="SAM" id="SignalP"/>
    </source>
</evidence>
<accession>A0A7M7GDE3</accession>
<evidence type="ECO:0000313" key="3">
    <source>
        <dbReference type="Proteomes" id="UP000002358"/>
    </source>
</evidence>
<proteinExistence type="predicted"/>
<keyword evidence="3" id="KW-1185">Reference proteome</keyword>
<dbReference type="AlphaFoldDB" id="A0A7M7GDE3"/>
<evidence type="ECO:0008006" key="4">
    <source>
        <dbReference type="Google" id="ProtNLM"/>
    </source>
</evidence>
<dbReference type="KEGG" id="nvi:100114783"/>
<name>A0A7M7GDE3_NASVI</name>
<dbReference type="Proteomes" id="UP000002358">
    <property type="component" value="Chromosome 2"/>
</dbReference>
<dbReference type="InParanoid" id="A0A7M7GDE3"/>